<dbReference type="GO" id="GO:0006355">
    <property type="term" value="P:regulation of DNA-templated transcription"/>
    <property type="evidence" value="ECO:0007669"/>
    <property type="project" value="InterPro"/>
</dbReference>
<dbReference type="GO" id="GO:0004016">
    <property type="term" value="F:adenylate cyclase activity"/>
    <property type="evidence" value="ECO:0007669"/>
    <property type="project" value="TreeGrafter"/>
</dbReference>
<dbReference type="InterPro" id="IPR036388">
    <property type="entry name" value="WH-like_DNA-bd_sf"/>
</dbReference>
<dbReference type="PANTHER" id="PTHR16305:SF35">
    <property type="entry name" value="TRANSCRIPTIONAL ACTIVATOR DOMAIN"/>
    <property type="match status" value="1"/>
</dbReference>
<proteinExistence type="predicted"/>
<protein>
    <submittedName>
        <fullName evidence="4">Regulatory protein</fullName>
    </submittedName>
</protein>
<feature type="domain" description="HTH luxR-type" evidence="3">
    <location>
        <begin position="857"/>
        <end position="924"/>
    </location>
</feature>
<evidence type="ECO:0000256" key="1">
    <source>
        <dbReference type="ARBA" id="ARBA00022741"/>
    </source>
</evidence>
<accession>A0A2U9PR73</accession>
<reference evidence="5" key="2">
    <citation type="submission" date="2018-03" db="EMBL/GenBank/DDBJ databases">
        <authorList>
            <person name="Derbyshire K."/>
            <person name="Gray T.A."/>
            <person name="Champion M."/>
        </authorList>
    </citation>
    <scope>NUCLEOTIDE SEQUENCE [LARGE SCALE GENOMIC DNA]</scope>
    <source>
        <strain evidence="5">MKD8</strain>
    </source>
</reference>
<dbReference type="SMART" id="SM00421">
    <property type="entry name" value="HTH_LUXR"/>
    <property type="match status" value="1"/>
</dbReference>
<dbReference type="Gene3D" id="1.10.10.10">
    <property type="entry name" value="Winged helix-like DNA-binding domain superfamily/Winged helix DNA-binding domain"/>
    <property type="match status" value="1"/>
</dbReference>
<dbReference type="GO" id="GO:0005524">
    <property type="term" value="F:ATP binding"/>
    <property type="evidence" value="ECO:0007669"/>
    <property type="project" value="UniProtKB-KW"/>
</dbReference>
<dbReference type="Proteomes" id="UP000011200">
    <property type="component" value="Chromosome"/>
</dbReference>
<dbReference type="AlphaFoldDB" id="A0A2U9PR73"/>
<keyword evidence="2" id="KW-0067">ATP-binding</keyword>
<dbReference type="GO" id="GO:0003677">
    <property type="term" value="F:DNA binding"/>
    <property type="evidence" value="ECO:0007669"/>
    <property type="project" value="InterPro"/>
</dbReference>
<evidence type="ECO:0000259" key="3">
    <source>
        <dbReference type="PROSITE" id="PS50043"/>
    </source>
</evidence>
<dbReference type="Pfam" id="PF00196">
    <property type="entry name" value="GerE"/>
    <property type="match status" value="1"/>
</dbReference>
<dbReference type="EMBL" id="CP027541">
    <property type="protein sequence ID" value="AWT54234.1"/>
    <property type="molecule type" value="Genomic_DNA"/>
</dbReference>
<dbReference type="Pfam" id="PF13191">
    <property type="entry name" value="AAA_16"/>
    <property type="match status" value="1"/>
</dbReference>
<evidence type="ECO:0000313" key="5">
    <source>
        <dbReference type="Proteomes" id="UP000011200"/>
    </source>
</evidence>
<dbReference type="PANTHER" id="PTHR16305">
    <property type="entry name" value="TESTICULAR SOLUBLE ADENYLYL CYCLASE"/>
    <property type="match status" value="1"/>
</dbReference>
<gene>
    <name evidence="4" type="ORF">D806_032620</name>
</gene>
<dbReference type="RefSeq" id="WP_113946653.1">
    <property type="nucleotide sequence ID" value="NZ_CP027541.1"/>
</dbReference>
<name>A0A2U9PR73_MYCSE</name>
<dbReference type="SUPFAM" id="SSF46894">
    <property type="entry name" value="C-terminal effector domain of the bipartite response regulators"/>
    <property type="match status" value="1"/>
</dbReference>
<dbReference type="SUPFAM" id="SSF52540">
    <property type="entry name" value="P-loop containing nucleoside triphosphate hydrolases"/>
    <property type="match status" value="1"/>
</dbReference>
<reference evidence="4 5" key="1">
    <citation type="journal article" date="2013" name="Genome Announc.">
        <title>Draft genome sequence of MKD8, a conjugal recipient Mycobacterium smegmatis strain.</title>
        <authorList>
            <person name="Gray T.A."/>
            <person name="Palumbo M.J."/>
            <person name="Derbyshire K.M."/>
        </authorList>
    </citation>
    <scope>NUCLEOTIDE SEQUENCE [LARGE SCALE GENOMIC DNA]</scope>
    <source>
        <strain evidence="4 5">MKD8</strain>
    </source>
</reference>
<evidence type="ECO:0000313" key="4">
    <source>
        <dbReference type="EMBL" id="AWT54234.1"/>
    </source>
</evidence>
<keyword evidence="1" id="KW-0547">Nucleotide-binding</keyword>
<dbReference type="InterPro" id="IPR000792">
    <property type="entry name" value="Tscrpt_reg_LuxR_C"/>
</dbReference>
<dbReference type="InterPro" id="IPR016032">
    <property type="entry name" value="Sig_transdc_resp-reg_C-effctor"/>
</dbReference>
<dbReference type="GO" id="GO:0005737">
    <property type="term" value="C:cytoplasm"/>
    <property type="evidence" value="ECO:0007669"/>
    <property type="project" value="TreeGrafter"/>
</dbReference>
<organism evidence="4 5">
    <name type="scientific">Mycolicibacterium smegmatis (strain MKD8)</name>
    <name type="common">Mycobacterium smegmatis</name>
    <dbReference type="NCBI Taxonomy" id="1214915"/>
    <lineage>
        <taxon>Bacteria</taxon>
        <taxon>Bacillati</taxon>
        <taxon>Actinomycetota</taxon>
        <taxon>Actinomycetes</taxon>
        <taxon>Mycobacteriales</taxon>
        <taxon>Mycobacteriaceae</taxon>
        <taxon>Mycolicibacterium</taxon>
    </lineage>
</organism>
<dbReference type="InterPro" id="IPR041664">
    <property type="entry name" value="AAA_16"/>
</dbReference>
<dbReference type="CDD" id="cd06170">
    <property type="entry name" value="LuxR_C_like"/>
    <property type="match status" value="1"/>
</dbReference>
<dbReference type="PRINTS" id="PR00038">
    <property type="entry name" value="HTHLUXR"/>
</dbReference>
<dbReference type="PROSITE" id="PS50043">
    <property type="entry name" value="HTH_LUXR_2"/>
    <property type="match status" value="1"/>
</dbReference>
<evidence type="ECO:0000256" key="2">
    <source>
        <dbReference type="ARBA" id="ARBA00022840"/>
    </source>
</evidence>
<sequence length="924" mass="96864">MVQVSGVSRDDGPVAGLIGRRDECAVLDQLVDAVAGGASRALMIRGEAGVGKTALLDYAAARAAELQIARIVGIQSEMELAFAGIHQLCLPLLPRLGHLPVPQRDALEVALGMATGSSPDRFLVGLAVLNLLADAAADRPLLCLVDDEQWLDRSSAQVLAFVARRLGSESVGMIFAAREPSDAAAGVPALVVRGLRGADARALLDSALSAPLDPRVRDQILAETDGNPLALLELPRTLTRDALAGVFGLPGGSGVATDIEHAFGVRIGELPEPTRDLLLIAAAEPTGDAPLVWRAAARLGIGSDAAAPAVEAGLASFDTRVTFQHPLVRSVVYRAAALDDRRRAHRALAAATDAEMDPDRRAWHLAHAAAGPDAAAAAELESSAARARSRGGACAAAAFLERATALTVDPVLRNDRALAAAAAKAEAGAFESAQDLLAMVEATSLSDLQQAQVDVLRARLAFVTSHGSDAPPLLLKAARRLGGIDPDRARAVYLDAMLAAMFAGRLATGANLVEVAAAARSAPERSGAAEVSDLLLDWLTAHYGRGYVAARSALGDVLSAFDGEADDLPLNRMLLASTAAHYAWDDVRLDVFTAHHVERARATGALSEVPIALNSRAIALLFFGDLDGAADAVDEIRAADDATGALLAPYAELGLAAMRGDLARTESLVDATVAAVTARGEGNGLTVAWWAEAVLHNGFGSARKALEAASRAAAFPPELASANWALVELVEAATRCGAVETAAEAAADLAELTTSSGTDWALGLAARARALVSGPAESETWYRESIERLENTRARAELARSRLVYGEWLRRERRRTAARSELRTAHEMFSAMGMSAFAARAQRELAAAGDRIRETVIAAVDHRLTAQEAHIARLARDGLSNPEIGARLFISARTVQYHLGKVFTKLGITSRSQLDGVLGHVTDR</sequence>
<dbReference type="InterPro" id="IPR027417">
    <property type="entry name" value="P-loop_NTPase"/>
</dbReference>